<dbReference type="Proteomes" id="UP000828390">
    <property type="component" value="Unassembled WGS sequence"/>
</dbReference>
<evidence type="ECO:0000313" key="2">
    <source>
        <dbReference type="Proteomes" id="UP000828390"/>
    </source>
</evidence>
<sequence length="63" mass="6931">MEVSMEKLKMMVVSTTNTSADISMNGEKLEEVTSFKYFGATLSNNDTSTVEVQNRFSRSSGPS</sequence>
<comment type="caution">
    <text evidence="1">The sequence shown here is derived from an EMBL/GenBank/DDBJ whole genome shotgun (WGS) entry which is preliminary data.</text>
</comment>
<organism evidence="1 2">
    <name type="scientific">Dreissena polymorpha</name>
    <name type="common">Zebra mussel</name>
    <name type="synonym">Mytilus polymorpha</name>
    <dbReference type="NCBI Taxonomy" id="45954"/>
    <lineage>
        <taxon>Eukaryota</taxon>
        <taxon>Metazoa</taxon>
        <taxon>Spiralia</taxon>
        <taxon>Lophotrochozoa</taxon>
        <taxon>Mollusca</taxon>
        <taxon>Bivalvia</taxon>
        <taxon>Autobranchia</taxon>
        <taxon>Heteroconchia</taxon>
        <taxon>Euheterodonta</taxon>
        <taxon>Imparidentia</taxon>
        <taxon>Neoheterodontei</taxon>
        <taxon>Myida</taxon>
        <taxon>Dreissenoidea</taxon>
        <taxon>Dreissenidae</taxon>
        <taxon>Dreissena</taxon>
    </lineage>
</organism>
<protein>
    <submittedName>
        <fullName evidence="1">Uncharacterized protein</fullName>
    </submittedName>
</protein>
<name>A0A9D4IRC7_DREPO</name>
<reference evidence="1" key="2">
    <citation type="submission" date="2020-11" db="EMBL/GenBank/DDBJ databases">
        <authorList>
            <person name="McCartney M.A."/>
            <person name="Auch B."/>
            <person name="Kono T."/>
            <person name="Mallez S."/>
            <person name="Becker A."/>
            <person name="Gohl D.M."/>
            <person name="Silverstein K.A.T."/>
            <person name="Koren S."/>
            <person name="Bechman K.B."/>
            <person name="Herman A."/>
            <person name="Abrahante J.E."/>
            <person name="Garbe J."/>
        </authorList>
    </citation>
    <scope>NUCLEOTIDE SEQUENCE</scope>
    <source>
        <strain evidence="1">Duluth1</strain>
        <tissue evidence="1">Whole animal</tissue>
    </source>
</reference>
<dbReference type="EMBL" id="JAIWYP010000008">
    <property type="protein sequence ID" value="KAH3781143.1"/>
    <property type="molecule type" value="Genomic_DNA"/>
</dbReference>
<accession>A0A9D4IRC7</accession>
<dbReference type="AlphaFoldDB" id="A0A9D4IRC7"/>
<evidence type="ECO:0000313" key="1">
    <source>
        <dbReference type="EMBL" id="KAH3781143.1"/>
    </source>
</evidence>
<proteinExistence type="predicted"/>
<reference evidence="1" key="1">
    <citation type="journal article" date="2019" name="bioRxiv">
        <title>The Genome of the Zebra Mussel, Dreissena polymorpha: A Resource for Invasive Species Research.</title>
        <authorList>
            <person name="McCartney M.A."/>
            <person name="Auch B."/>
            <person name="Kono T."/>
            <person name="Mallez S."/>
            <person name="Zhang Y."/>
            <person name="Obille A."/>
            <person name="Becker A."/>
            <person name="Abrahante J.E."/>
            <person name="Garbe J."/>
            <person name="Badalamenti J.P."/>
            <person name="Herman A."/>
            <person name="Mangelson H."/>
            <person name="Liachko I."/>
            <person name="Sullivan S."/>
            <person name="Sone E.D."/>
            <person name="Koren S."/>
            <person name="Silverstein K.A.T."/>
            <person name="Beckman K.B."/>
            <person name="Gohl D.M."/>
        </authorList>
    </citation>
    <scope>NUCLEOTIDE SEQUENCE</scope>
    <source>
        <strain evidence="1">Duluth1</strain>
        <tissue evidence="1">Whole animal</tissue>
    </source>
</reference>
<gene>
    <name evidence="1" type="ORF">DPMN_158968</name>
</gene>
<keyword evidence="2" id="KW-1185">Reference proteome</keyword>